<name>A0ABT7L804_9BACI</name>
<evidence type="ECO:0000313" key="3">
    <source>
        <dbReference type="Proteomes" id="UP001235343"/>
    </source>
</evidence>
<reference evidence="2 3" key="1">
    <citation type="submission" date="2023-06" db="EMBL/GenBank/DDBJ databases">
        <title>Aquibacillus rhizosphaerae LR5S19.</title>
        <authorList>
            <person name="Sun J.-Q."/>
        </authorList>
    </citation>
    <scope>NUCLEOTIDE SEQUENCE [LARGE SCALE GENOMIC DNA]</scope>
    <source>
        <strain evidence="2 3">LR5S19</strain>
    </source>
</reference>
<proteinExistence type="predicted"/>
<dbReference type="Gene3D" id="2.60.300.12">
    <property type="entry name" value="HesB-like domain"/>
    <property type="match status" value="1"/>
</dbReference>
<dbReference type="RefSeq" id="WP_285931860.1">
    <property type="nucleotide sequence ID" value="NZ_JASTZU010000034.1"/>
</dbReference>
<sequence length="112" mass="12434">MKLTLTSSAIEKINELNKANHNYIWLYYDTDDCGCGVSGMPSVRLTNSTDDAFESVENDNGEYEVIIHKQQAVFFANQLTLDHLGNSFRLSSPEGILNPIIPDNDLVKGVVV</sequence>
<comment type="caution">
    <text evidence="2">The sequence shown here is derived from an EMBL/GenBank/DDBJ whole genome shotgun (WGS) entry which is preliminary data.</text>
</comment>
<accession>A0ABT7L804</accession>
<gene>
    <name evidence="2" type="ORF">QQS35_09720</name>
</gene>
<evidence type="ECO:0000313" key="2">
    <source>
        <dbReference type="EMBL" id="MDL4840726.1"/>
    </source>
</evidence>
<dbReference type="EMBL" id="JASTZU010000034">
    <property type="protein sequence ID" value="MDL4840726.1"/>
    <property type="molecule type" value="Genomic_DNA"/>
</dbReference>
<protein>
    <submittedName>
        <fullName evidence="2">Iron-sulfur cluster biosynthesis family protein</fullName>
    </submittedName>
</protein>
<dbReference type="SUPFAM" id="SSF89360">
    <property type="entry name" value="HesB-like domain"/>
    <property type="match status" value="1"/>
</dbReference>
<organism evidence="2 3">
    <name type="scientific">Aquibacillus rhizosphaerae</name>
    <dbReference type="NCBI Taxonomy" id="3051431"/>
    <lineage>
        <taxon>Bacteria</taxon>
        <taxon>Bacillati</taxon>
        <taxon>Bacillota</taxon>
        <taxon>Bacilli</taxon>
        <taxon>Bacillales</taxon>
        <taxon>Bacillaceae</taxon>
        <taxon>Aquibacillus</taxon>
    </lineage>
</organism>
<dbReference type="InterPro" id="IPR035903">
    <property type="entry name" value="HesB-like_dom_sf"/>
</dbReference>
<keyword evidence="3" id="KW-1185">Reference proteome</keyword>
<dbReference type="Pfam" id="PF01521">
    <property type="entry name" value="Fe-S_biosyn"/>
    <property type="match status" value="1"/>
</dbReference>
<evidence type="ECO:0000259" key="1">
    <source>
        <dbReference type="Pfam" id="PF01521"/>
    </source>
</evidence>
<dbReference type="Proteomes" id="UP001235343">
    <property type="component" value="Unassembled WGS sequence"/>
</dbReference>
<dbReference type="InterPro" id="IPR000361">
    <property type="entry name" value="ATAP_core_dom"/>
</dbReference>
<feature type="domain" description="Core" evidence="1">
    <location>
        <begin position="1"/>
        <end position="99"/>
    </location>
</feature>